<dbReference type="PANTHER" id="PTHR43736:SF1">
    <property type="entry name" value="DIHYDRONEOPTERIN TRIPHOSPHATE DIPHOSPHATASE"/>
    <property type="match status" value="1"/>
</dbReference>
<evidence type="ECO:0000259" key="2">
    <source>
        <dbReference type="PROSITE" id="PS51462"/>
    </source>
</evidence>
<comment type="caution">
    <text evidence="3">The sequence shown here is derived from an EMBL/GenBank/DDBJ whole genome shotgun (WGS) entry which is preliminary data.</text>
</comment>
<evidence type="ECO:0000313" key="3">
    <source>
        <dbReference type="EMBL" id="RAR70791.1"/>
    </source>
</evidence>
<dbReference type="CDD" id="cd04681">
    <property type="entry name" value="NUDIX_Hydrolase"/>
    <property type="match status" value="1"/>
</dbReference>
<dbReference type="Proteomes" id="UP000248840">
    <property type="component" value="Unassembled WGS sequence"/>
</dbReference>
<accession>A0A328Y9P2</accession>
<gene>
    <name evidence="3" type="ORF">CLV55_10942</name>
</gene>
<dbReference type="EMBL" id="QLSZ01000009">
    <property type="protein sequence ID" value="RAR70791.1"/>
    <property type="molecule type" value="Genomic_DNA"/>
</dbReference>
<dbReference type="RefSeq" id="WP_112113636.1">
    <property type="nucleotide sequence ID" value="NZ_QLSZ01000009.1"/>
</dbReference>
<dbReference type="PROSITE" id="PS51462">
    <property type="entry name" value="NUDIX"/>
    <property type="match status" value="1"/>
</dbReference>
<dbReference type="InterPro" id="IPR020084">
    <property type="entry name" value="NUDIX_hydrolase_CS"/>
</dbReference>
<dbReference type="GO" id="GO:0016787">
    <property type="term" value="F:hydrolase activity"/>
    <property type="evidence" value="ECO:0007669"/>
    <property type="project" value="UniProtKB-KW"/>
</dbReference>
<keyword evidence="1" id="KW-0378">Hydrolase</keyword>
<dbReference type="Gene3D" id="3.90.79.10">
    <property type="entry name" value="Nucleoside Triphosphate Pyrophosphohydrolase"/>
    <property type="match status" value="1"/>
</dbReference>
<feature type="domain" description="Nudix hydrolase" evidence="2">
    <location>
        <begin position="34"/>
        <end position="168"/>
    </location>
</feature>
<protein>
    <submittedName>
        <fullName evidence="3">ADP-ribose pyrophosphatase YjhB (NUDIX family)</fullName>
    </submittedName>
</protein>
<dbReference type="InterPro" id="IPR000086">
    <property type="entry name" value="NUDIX_hydrolase_dom"/>
</dbReference>
<sequence length="171" mass="19583">MSFSEFCPKCGVQGVSFIADVKLECDHCCFVLYHNVAAAVAVIFTYKNKILFTVRNVNPDKGKLDLPGGFIDPNENATEAACREIREELGIEISENQLRYRTTAPNTYFYREVPYKTLDIFYECELNFDGVQVAAQDEIKALVWLEKSDINPEKIAFDSVKKVIQELYQWC</sequence>
<dbReference type="AlphaFoldDB" id="A0A328Y9P2"/>
<proteinExistence type="predicted"/>
<dbReference type="SUPFAM" id="SSF55811">
    <property type="entry name" value="Nudix"/>
    <property type="match status" value="1"/>
</dbReference>
<keyword evidence="4" id="KW-1185">Reference proteome</keyword>
<dbReference type="InterPro" id="IPR015797">
    <property type="entry name" value="NUDIX_hydrolase-like_dom_sf"/>
</dbReference>
<name>A0A328Y9P2_9FLAO</name>
<evidence type="ECO:0000256" key="1">
    <source>
        <dbReference type="ARBA" id="ARBA00022801"/>
    </source>
</evidence>
<evidence type="ECO:0000313" key="4">
    <source>
        <dbReference type="Proteomes" id="UP000248840"/>
    </source>
</evidence>
<organism evidence="3 4">
    <name type="scientific">Flavobacterium aciduliphilum</name>
    <dbReference type="NCBI Taxonomy" id="1101402"/>
    <lineage>
        <taxon>Bacteria</taxon>
        <taxon>Pseudomonadati</taxon>
        <taxon>Bacteroidota</taxon>
        <taxon>Flavobacteriia</taxon>
        <taxon>Flavobacteriales</taxon>
        <taxon>Flavobacteriaceae</taxon>
        <taxon>Flavobacterium</taxon>
    </lineage>
</organism>
<reference evidence="3 4" key="1">
    <citation type="submission" date="2018-06" db="EMBL/GenBank/DDBJ databases">
        <title>Genomic Encyclopedia of Archaeal and Bacterial Type Strains, Phase II (KMG-II): from individual species to whole genera.</title>
        <authorList>
            <person name="Goeker M."/>
        </authorList>
    </citation>
    <scope>NUCLEOTIDE SEQUENCE [LARGE SCALE GENOMIC DNA]</scope>
    <source>
        <strain evidence="3 4">DSM 25663</strain>
    </source>
</reference>
<dbReference type="Pfam" id="PF00293">
    <property type="entry name" value="NUDIX"/>
    <property type="match status" value="1"/>
</dbReference>
<dbReference type="PANTHER" id="PTHR43736">
    <property type="entry name" value="ADP-RIBOSE PYROPHOSPHATASE"/>
    <property type="match status" value="1"/>
</dbReference>
<dbReference type="PROSITE" id="PS00893">
    <property type="entry name" value="NUDIX_BOX"/>
    <property type="match status" value="1"/>
</dbReference>
<dbReference type="OrthoDB" id="9786141at2"/>